<proteinExistence type="predicted"/>
<keyword evidence="2" id="KW-1185">Reference proteome</keyword>
<comment type="caution">
    <text evidence="1">The sequence shown here is derived from an EMBL/GenBank/DDBJ whole genome shotgun (WGS) entry which is preliminary data.</text>
</comment>
<reference evidence="2" key="1">
    <citation type="journal article" date="2022" name="Mol. Ecol. Resour.">
        <title>The genomes of chicory, endive, great burdock and yacon provide insights into Asteraceae palaeo-polyploidization history and plant inulin production.</title>
        <authorList>
            <person name="Fan W."/>
            <person name="Wang S."/>
            <person name="Wang H."/>
            <person name="Wang A."/>
            <person name="Jiang F."/>
            <person name="Liu H."/>
            <person name="Zhao H."/>
            <person name="Xu D."/>
            <person name="Zhang Y."/>
        </authorList>
    </citation>
    <scope>NUCLEOTIDE SEQUENCE [LARGE SCALE GENOMIC DNA]</scope>
    <source>
        <strain evidence="2">cv. Punajuju</strain>
    </source>
</reference>
<sequence>MLGLGVEPNGFTLSSVIKACSELGDTSVISAFTKNDLFQEALVFFISMLRKNKMSPDSFTFGTILTACANLGKLKQGKSGSLNESHQVFDQMTKLNSVTWCALLNGYCQKGHFDTVINLFRQIKQIDLYSFGTLIRACAGLAAVRQGKEIHYQYLRKHGSR</sequence>
<name>A0ACB8ZKQ3_CICIN</name>
<dbReference type="Proteomes" id="UP001055811">
    <property type="component" value="Linkage Group LG08"/>
</dbReference>
<accession>A0ACB8ZKQ3</accession>
<evidence type="ECO:0000313" key="1">
    <source>
        <dbReference type="EMBL" id="KAI3698255.1"/>
    </source>
</evidence>
<evidence type="ECO:0000313" key="2">
    <source>
        <dbReference type="Proteomes" id="UP001055811"/>
    </source>
</evidence>
<protein>
    <submittedName>
        <fullName evidence="1">Uncharacterized protein</fullName>
    </submittedName>
</protein>
<dbReference type="EMBL" id="CM042016">
    <property type="protein sequence ID" value="KAI3698255.1"/>
    <property type="molecule type" value="Genomic_DNA"/>
</dbReference>
<reference evidence="1 2" key="2">
    <citation type="journal article" date="2022" name="Mol. Ecol. Resour.">
        <title>The genomes of chicory, endive, great burdock and yacon provide insights into Asteraceae paleo-polyploidization history and plant inulin production.</title>
        <authorList>
            <person name="Fan W."/>
            <person name="Wang S."/>
            <person name="Wang H."/>
            <person name="Wang A."/>
            <person name="Jiang F."/>
            <person name="Liu H."/>
            <person name="Zhao H."/>
            <person name="Xu D."/>
            <person name="Zhang Y."/>
        </authorList>
    </citation>
    <scope>NUCLEOTIDE SEQUENCE [LARGE SCALE GENOMIC DNA]</scope>
    <source>
        <strain evidence="2">cv. Punajuju</strain>
        <tissue evidence="1">Leaves</tissue>
    </source>
</reference>
<gene>
    <name evidence="1" type="ORF">L2E82_41643</name>
</gene>
<organism evidence="1 2">
    <name type="scientific">Cichorium intybus</name>
    <name type="common">Chicory</name>
    <dbReference type="NCBI Taxonomy" id="13427"/>
    <lineage>
        <taxon>Eukaryota</taxon>
        <taxon>Viridiplantae</taxon>
        <taxon>Streptophyta</taxon>
        <taxon>Embryophyta</taxon>
        <taxon>Tracheophyta</taxon>
        <taxon>Spermatophyta</taxon>
        <taxon>Magnoliopsida</taxon>
        <taxon>eudicotyledons</taxon>
        <taxon>Gunneridae</taxon>
        <taxon>Pentapetalae</taxon>
        <taxon>asterids</taxon>
        <taxon>campanulids</taxon>
        <taxon>Asterales</taxon>
        <taxon>Asteraceae</taxon>
        <taxon>Cichorioideae</taxon>
        <taxon>Cichorieae</taxon>
        <taxon>Cichoriinae</taxon>
        <taxon>Cichorium</taxon>
    </lineage>
</organism>